<dbReference type="GO" id="GO:0004497">
    <property type="term" value="F:monooxygenase activity"/>
    <property type="evidence" value="ECO:0007669"/>
    <property type="project" value="UniProtKB-KW"/>
</dbReference>
<dbReference type="STRING" id="3469.A0A4Y7JSB7"/>
<evidence type="ECO:0000256" key="6">
    <source>
        <dbReference type="ARBA" id="ARBA00023002"/>
    </source>
</evidence>
<dbReference type="FunFam" id="1.10.630.10:FF:000011">
    <property type="entry name" value="Cytochrome P450 83B1"/>
    <property type="match status" value="1"/>
</dbReference>
<evidence type="ECO:0000256" key="4">
    <source>
        <dbReference type="ARBA" id="ARBA00022617"/>
    </source>
</evidence>
<feature type="transmembrane region" description="Helical" evidence="12">
    <location>
        <begin position="20"/>
        <end position="41"/>
    </location>
</feature>
<keyword evidence="14" id="KW-1185">Reference proteome</keyword>
<dbReference type="CDD" id="cd11072">
    <property type="entry name" value="CYP71-like"/>
    <property type="match status" value="1"/>
</dbReference>
<evidence type="ECO:0000256" key="10">
    <source>
        <dbReference type="PIRSR" id="PIRSR602401-1"/>
    </source>
</evidence>
<evidence type="ECO:0000256" key="8">
    <source>
        <dbReference type="ARBA" id="ARBA00023033"/>
    </source>
</evidence>
<evidence type="ECO:0008006" key="15">
    <source>
        <dbReference type="Google" id="ProtNLM"/>
    </source>
</evidence>
<feature type="binding site" description="axial binding residue" evidence="10">
    <location>
        <position position="460"/>
    </location>
    <ligand>
        <name>heme</name>
        <dbReference type="ChEBI" id="CHEBI:30413"/>
    </ligand>
    <ligandPart>
        <name>Fe</name>
        <dbReference type="ChEBI" id="CHEBI:18248"/>
    </ligandPart>
</feature>
<protein>
    <recommendedName>
        <fullName evidence="15">Cytochrome P450</fullName>
    </recommendedName>
</protein>
<gene>
    <name evidence="13" type="ORF">C5167_024441</name>
</gene>
<organism evidence="13 14">
    <name type="scientific">Papaver somniferum</name>
    <name type="common">Opium poppy</name>
    <dbReference type="NCBI Taxonomy" id="3469"/>
    <lineage>
        <taxon>Eukaryota</taxon>
        <taxon>Viridiplantae</taxon>
        <taxon>Streptophyta</taxon>
        <taxon>Embryophyta</taxon>
        <taxon>Tracheophyta</taxon>
        <taxon>Spermatophyta</taxon>
        <taxon>Magnoliopsida</taxon>
        <taxon>Ranunculales</taxon>
        <taxon>Papaveraceae</taxon>
        <taxon>Papaveroideae</taxon>
        <taxon>Papaver</taxon>
    </lineage>
</organism>
<dbReference type="InterPro" id="IPR036396">
    <property type="entry name" value="Cyt_P450_sf"/>
</dbReference>
<dbReference type="GO" id="GO:0020037">
    <property type="term" value="F:heme binding"/>
    <property type="evidence" value="ECO:0007669"/>
    <property type="project" value="InterPro"/>
</dbReference>
<proteinExistence type="inferred from homology"/>
<dbReference type="PROSITE" id="PS00086">
    <property type="entry name" value="CYTOCHROME_P450"/>
    <property type="match status" value="1"/>
</dbReference>
<dbReference type="AlphaFoldDB" id="A0A4Y7JSB7"/>
<dbReference type="GO" id="GO:0016020">
    <property type="term" value="C:membrane"/>
    <property type="evidence" value="ECO:0007669"/>
    <property type="project" value="UniProtKB-SubCell"/>
</dbReference>
<dbReference type="InterPro" id="IPR001128">
    <property type="entry name" value="Cyt_P450"/>
</dbReference>
<keyword evidence="8 11" id="KW-0503">Monooxygenase</keyword>
<comment type="cofactor">
    <cofactor evidence="1 10">
        <name>heme</name>
        <dbReference type="ChEBI" id="CHEBI:30413"/>
    </cofactor>
</comment>
<comment type="subcellular location">
    <subcellularLocation>
        <location evidence="2">Membrane</location>
    </subcellularLocation>
</comment>
<evidence type="ECO:0000256" key="11">
    <source>
        <dbReference type="RuleBase" id="RU000461"/>
    </source>
</evidence>
<evidence type="ECO:0000313" key="13">
    <source>
        <dbReference type="EMBL" id="RZC62639.1"/>
    </source>
</evidence>
<keyword evidence="9 12" id="KW-0472">Membrane</keyword>
<dbReference type="PANTHER" id="PTHR47943:SF2">
    <property type="entry name" value="CYTOCHROME P450"/>
    <property type="match status" value="1"/>
</dbReference>
<dbReference type="Proteomes" id="UP000316621">
    <property type="component" value="Chromosome 5"/>
</dbReference>
<sequence>MYDNLESSLCTKLNCALMSSSIAVTWISSLLFFLLLAYYVTRTYIFKSRNKLNPLPPGPKGLPIVGNFFMLGDAVHRDLHRLSTKYGPIMCLRLGFLPTIVVSSAEAAELFLRTHDLNFATRPFNAAAKYISYDNKGFFTEYGPYWRNVRKLSTLKLLNHNKIESFGSMRCSEIELLIKSLKDAANLHEIVDVTSKIFALNKDMSSLMVFGKKRVESDHDKKSFHEVVQEGMRLAAAPNLAEYIPFLGRFDLQGIVKRTKAVSKVYDDMLDKIIDEHVEVFDKDNLKDFTDVLLDCMASNDTEFPIGRSNIKAIALDILLGSMDTTATAIDWTLTELIKNPRVMQKVQDELAREAGLHRLVEESDLPKLEYLDMVIKESFRLHPVAPLLLPHESIEDCQVNGFFIPKRSRVIINSWAIGRDPQTWTDPEKFMPERFMGKDIDVRGRDFQLLPFGSGRRGCPGLSLGYLVVRLVVAQLVHCFDWELPNNMSPDDLDTNEAFGIVMPRAKHLLVIPKYRLNS</sequence>
<accession>A0A4Y7JSB7</accession>
<keyword evidence="5 10" id="KW-0479">Metal-binding</keyword>
<evidence type="ECO:0000256" key="12">
    <source>
        <dbReference type="SAM" id="Phobius"/>
    </source>
</evidence>
<dbReference type="Pfam" id="PF00067">
    <property type="entry name" value="p450"/>
    <property type="match status" value="1"/>
</dbReference>
<evidence type="ECO:0000256" key="2">
    <source>
        <dbReference type="ARBA" id="ARBA00004370"/>
    </source>
</evidence>
<evidence type="ECO:0000256" key="5">
    <source>
        <dbReference type="ARBA" id="ARBA00022723"/>
    </source>
</evidence>
<evidence type="ECO:0000256" key="1">
    <source>
        <dbReference type="ARBA" id="ARBA00001971"/>
    </source>
</evidence>
<dbReference type="InterPro" id="IPR002401">
    <property type="entry name" value="Cyt_P450_E_grp-I"/>
</dbReference>
<dbReference type="GO" id="GO:0033075">
    <property type="term" value="P:isoquinoline alkaloid biosynthetic process"/>
    <property type="evidence" value="ECO:0007669"/>
    <property type="project" value="UniProtKB-ARBA"/>
</dbReference>
<dbReference type="Gene3D" id="1.10.630.10">
    <property type="entry name" value="Cytochrome P450"/>
    <property type="match status" value="1"/>
</dbReference>
<dbReference type="PANTHER" id="PTHR47943">
    <property type="entry name" value="CYTOCHROME P450 93A3-LIKE"/>
    <property type="match status" value="1"/>
</dbReference>
<dbReference type="OrthoDB" id="2789670at2759"/>
<dbReference type="EMBL" id="CM010719">
    <property type="protein sequence ID" value="RZC62639.1"/>
    <property type="molecule type" value="Genomic_DNA"/>
</dbReference>
<keyword evidence="12" id="KW-0812">Transmembrane</keyword>
<dbReference type="OMA" id="HRSLYSF"/>
<dbReference type="PRINTS" id="PR00385">
    <property type="entry name" value="P450"/>
</dbReference>
<evidence type="ECO:0000256" key="7">
    <source>
        <dbReference type="ARBA" id="ARBA00023004"/>
    </source>
</evidence>
<dbReference type="GO" id="GO:0005506">
    <property type="term" value="F:iron ion binding"/>
    <property type="evidence" value="ECO:0007669"/>
    <property type="project" value="InterPro"/>
</dbReference>
<keyword evidence="6 11" id="KW-0560">Oxidoreductase</keyword>
<keyword evidence="12" id="KW-1133">Transmembrane helix</keyword>
<keyword evidence="4 10" id="KW-0349">Heme</keyword>
<dbReference type="InterPro" id="IPR017972">
    <property type="entry name" value="Cyt_P450_CS"/>
</dbReference>
<comment type="similarity">
    <text evidence="3 11">Belongs to the cytochrome P450 family.</text>
</comment>
<keyword evidence="7 10" id="KW-0408">Iron</keyword>
<reference evidence="13 14" key="1">
    <citation type="journal article" date="2018" name="Science">
        <title>The opium poppy genome and morphinan production.</title>
        <authorList>
            <person name="Guo L."/>
            <person name="Winzer T."/>
            <person name="Yang X."/>
            <person name="Li Y."/>
            <person name="Ning Z."/>
            <person name="He Z."/>
            <person name="Teodor R."/>
            <person name="Lu Y."/>
            <person name="Bowser T.A."/>
            <person name="Graham I.A."/>
            <person name="Ye K."/>
        </authorList>
    </citation>
    <scope>NUCLEOTIDE SEQUENCE [LARGE SCALE GENOMIC DNA]</scope>
    <source>
        <strain evidence="14">cv. HN1</strain>
        <tissue evidence="13">Leaves</tissue>
    </source>
</reference>
<evidence type="ECO:0000256" key="9">
    <source>
        <dbReference type="ARBA" id="ARBA00023136"/>
    </source>
</evidence>
<name>A0A4Y7JSB7_PAPSO</name>
<dbReference type="PRINTS" id="PR00463">
    <property type="entry name" value="EP450I"/>
</dbReference>
<dbReference type="SUPFAM" id="SSF48264">
    <property type="entry name" value="Cytochrome P450"/>
    <property type="match status" value="1"/>
</dbReference>
<evidence type="ECO:0000256" key="3">
    <source>
        <dbReference type="ARBA" id="ARBA00010617"/>
    </source>
</evidence>
<dbReference type="Gramene" id="RZC62639">
    <property type="protein sequence ID" value="RZC62639"/>
    <property type="gene ID" value="C5167_024441"/>
</dbReference>
<dbReference type="GO" id="GO:0016705">
    <property type="term" value="F:oxidoreductase activity, acting on paired donors, with incorporation or reduction of molecular oxygen"/>
    <property type="evidence" value="ECO:0007669"/>
    <property type="project" value="InterPro"/>
</dbReference>
<evidence type="ECO:0000313" key="14">
    <source>
        <dbReference type="Proteomes" id="UP000316621"/>
    </source>
</evidence>